<evidence type="ECO:0000256" key="1">
    <source>
        <dbReference type="ARBA" id="ARBA00004123"/>
    </source>
</evidence>
<dbReference type="Pfam" id="PF00320">
    <property type="entry name" value="GATA"/>
    <property type="match status" value="1"/>
</dbReference>
<evidence type="ECO:0000259" key="13">
    <source>
        <dbReference type="PROSITE" id="PS51215"/>
    </source>
</evidence>
<feature type="domain" description="AWS" evidence="13">
    <location>
        <begin position="329"/>
        <end position="379"/>
    </location>
</feature>
<keyword evidence="4" id="KW-0489">Methyltransferase</keyword>
<keyword evidence="3" id="KW-0158">Chromosome</keyword>
<dbReference type="SMART" id="SM00317">
    <property type="entry name" value="SET"/>
    <property type="match status" value="1"/>
</dbReference>
<evidence type="ECO:0000256" key="5">
    <source>
        <dbReference type="ARBA" id="ARBA00022679"/>
    </source>
</evidence>
<feature type="domain" description="SET" evidence="11">
    <location>
        <begin position="382"/>
        <end position="499"/>
    </location>
</feature>
<keyword evidence="6" id="KW-0949">S-adenosyl-L-methionine</keyword>
<evidence type="ECO:0000256" key="7">
    <source>
        <dbReference type="ARBA" id="ARBA00023242"/>
    </source>
</evidence>
<feature type="region of interest" description="Disordered" evidence="9">
    <location>
        <begin position="181"/>
        <end position="248"/>
    </location>
</feature>
<feature type="domain" description="GATA-type" evidence="10">
    <location>
        <begin position="119"/>
        <end position="156"/>
    </location>
</feature>
<evidence type="ECO:0000256" key="3">
    <source>
        <dbReference type="ARBA" id="ARBA00022454"/>
    </source>
</evidence>
<name>A0A9N9FDR6_9GLOM</name>
<proteinExistence type="predicted"/>
<dbReference type="PANTHER" id="PTHR22884">
    <property type="entry name" value="SET DOMAIN PROTEINS"/>
    <property type="match status" value="1"/>
</dbReference>
<dbReference type="SMART" id="SM00508">
    <property type="entry name" value="PostSET"/>
    <property type="match status" value="1"/>
</dbReference>
<evidence type="ECO:0000259" key="12">
    <source>
        <dbReference type="PROSITE" id="PS50868"/>
    </source>
</evidence>
<dbReference type="InterPro" id="IPR013088">
    <property type="entry name" value="Znf_NHR/GATA"/>
</dbReference>
<feature type="region of interest" description="Disordered" evidence="9">
    <location>
        <begin position="1"/>
        <end position="91"/>
    </location>
</feature>
<keyword evidence="8" id="KW-0479">Metal-binding</keyword>
<dbReference type="SMART" id="SM00401">
    <property type="entry name" value="ZnF_GATA"/>
    <property type="match status" value="1"/>
</dbReference>
<dbReference type="GO" id="GO:0005694">
    <property type="term" value="C:chromosome"/>
    <property type="evidence" value="ECO:0007669"/>
    <property type="project" value="UniProtKB-SubCell"/>
</dbReference>
<dbReference type="GO" id="GO:0042054">
    <property type="term" value="F:histone methyltransferase activity"/>
    <property type="evidence" value="ECO:0007669"/>
    <property type="project" value="InterPro"/>
</dbReference>
<dbReference type="Pfam" id="PF00856">
    <property type="entry name" value="SET"/>
    <property type="match status" value="1"/>
</dbReference>
<evidence type="ECO:0000256" key="9">
    <source>
        <dbReference type="SAM" id="MobiDB-lite"/>
    </source>
</evidence>
<keyword evidence="15" id="KW-1185">Reference proteome</keyword>
<evidence type="ECO:0000256" key="6">
    <source>
        <dbReference type="ARBA" id="ARBA00022691"/>
    </source>
</evidence>
<keyword evidence="7" id="KW-0539">Nucleus</keyword>
<evidence type="ECO:0000256" key="4">
    <source>
        <dbReference type="ARBA" id="ARBA00022603"/>
    </source>
</evidence>
<dbReference type="AlphaFoldDB" id="A0A9N9FDR6"/>
<dbReference type="Pfam" id="PF17907">
    <property type="entry name" value="AWS"/>
    <property type="match status" value="1"/>
</dbReference>
<dbReference type="CDD" id="cd00202">
    <property type="entry name" value="ZnF_GATA"/>
    <property type="match status" value="1"/>
</dbReference>
<organism evidence="14 15">
    <name type="scientific">Diversispora eburnea</name>
    <dbReference type="NCBI Taxonomy" id="1213867"/>
    <lineage>
        <taxon>Eukaryota</taxon>
        <taxon>Fungi</taxon>
        <taxon>Fungi incertae sedis</taxon>
        <taxon>Mucoromycota</taxon>
        <taxon>Glomeromycotina</taxon>
        <taxon>Glomeromycetes</taxon>
        <taxon>Diversisporales</taxon>
        <taxon>Diversisporaceae</taxon>
        <taxon>Diversispora</taxon>
    </lineage>
</organism>
<dbReference type="SUPFAM" id="SSF82199">
    <property type="entry name" value="SET domain"/>
    <property type="match status" value="1"/>
</dbReference>
<feature type="compositionally biased region" description="Polar residues" evidence="9">
    <location>
        <begin position="14"/>
        <end position="53"/>
    </location>
</feature>
<dbReference type="EMBL" id="CAJVPK010000582">
    <property type="protein sequence ID" value="CAG8528696.1"/>
    <property type="molecule type" value="Genomic_DNA"/>
</dbReference>
<protein>
    <submittedName>
        <fullName evidence="14">4325_t:CDS:1</fullName>
    </submittedName>
</protein>
<reference evidence="14" key="1">
    <citation type="submission" date="2021-06" db="EMBL/GenBank/DDBJ databases">
        <authorList>
            <person name="Kallberg Y."/>
            <person name="Tangrot J."/>
            <person name="Rosling A."/>
        </authorList>
    </citation>
    <scope>NUCLEOTIDE SEQUENCE</scope>
    <source>
        <strain evidence="14">AZ414A</strain>
    </source>
</reference>
<dbReference type="SMART" id="SM00570">
    <property type="entry name" value="AWS"/>
    <property type="match status" value="1"/>
</dbReference>
<dbReference type="GO" id="GO:0043565">
    <property type="term" value="F:sequence-specific DNA binding"/>
    <property type="evidence" value="ECO:0007669"/>
    <property type="project" value="InterPro"/>
</dbReference>
<dbReference type="PROSITE" id="PS50114">
    <property type="entry name" value="GATA_ZN_FINGER_2"/>
    <property type="match status" value="1"/>
</dbReference>
<feature type="compositionally biased region" description="Basic and acidic residues" evidence="9">
    <location>
        <begin position="1"/>
        <end position="11"/>
    </location>
</feature>
<sequence length="530" mass="60790">MKVRKLREFYSTRRVASQTTVSQPNSQLNVHQNAQPIAQTNAQPTKQPNAQHTDQPDSQHNDQTNEQHNNKHNEQPNNGLPNEQSNDKINIPSEMPRSIRQLSKPLVKAPGDVECGNPNCRTKYASAWRTNPEIPEGGWLCNACGIFIRTKGVHRPPEVVGRVYKNNILALPFIDEPVPRKETLRKRKNPEPESDDRTPSTLNVVTRRRKSQRNGHGTSSDPDAVDDEDIVRSESSQDDVLNVPTNEEEPLPWERKEFLKCGLYSMDLKVGRRSSRSKEKESENSITEIFPLPVQYGKFLMEEKRNFHLTWDIITAHKHIYVDRKRKNEEPVICDCKPPRNGGLGCTEDCYNRVMFYECSPKDCPCEEQCTNQRFQRKECVKELEVFKTENRGYGLRTLVETPKDQLILEYRGEVISHSTALKRMETKYKYRKSIYFLDYENRAVVDGGTRGTEARFINHSCAPNCHIEKWRAPNGELFIGVFASYNIPAMTELTYDYNFSTFGGAEGQECLCGASNCRGILGGKKQFRK</sequence>
<dbReference type="PROSITE" id="PS51215">
    <property type="entry name" value="AWS"/>
    <property type="match status" value="1"/>
</dbReference>
<feature type="compositionally biased region" description="Basic and acidic residues" evidence="9">
    <location>
        <begin position="54"/>
        <end position="74"/>
    </location>
</feature>
<feature type="domain" description="Post-SET" evidence="12">
    <location>
        <begin position="507"/>
        <end position="523"/>
    </location>
</feature>
<evidence type="ECO:0000256" key="8">
    <source>
        <dbReference type="PROSITE-ProRule" id="PRU00094"/>
    </source>
</evidence>
<gene>
    <name evidence="14" type="ORF">DEBURN_LOCUS6030</name>
</gene>
<dbReference type="InterPro" id="IPR050777">
    <property type="entry name" value="SET2_Histone-Lys_MeTrsfase"/>
</dbReference>
<evidence type="ECO:0000259" key="10">
    <source>
        <dbReference type="PROSITE" id="PS50114"/>
    </source>
</evidence>
<keyword evidence="5" id="KW-0808">Transferase</keyword>
<dbReference type="InterPro" id="IPR001214">
    <property type="entry name" value="SET_dom"/>
</dbReference>
<evidence type="ECO:0000313" key="14">
    <source>
        <dbReference type="EMBL" id="CAG8528696.1"/>
    </source>
</evidence>
<evidence type="ECO:0000256" key="2">
    <source>
        <dbReference type="ARBA" id="ARBA00004286"/>
    </source>
</evidence>
<dbReference type="Gene3D" id="3.30.50.10">
    <property type="entry name" value="Erythroid Transcription Factor GATA-1, subunit A"/>
    <property type="match status" value="1"/>
</dbReference>
<dbReference type="GO" id="GO:0032259">
    <property type="term" value="P:methylation"/>
    <property type="evidence" value="ECO:0007669"/>
    <property type="project" value="UniProtKB-KW"/>
</dbReference>
<dbReference type="InterPro" id="IPR006560">
    <property type="entry name" value="AWS_dom"/>
</dbReference>
<keyword evidence="8" id="KW-0863">Zinc-finger</keyword>
<dbReference type="OrthoDB" id="422362at2759"/>
<dbReference type="SUPFAM" id="SSF57716">
    <property type="entry name" value="Glucocorticoid receptor-like (DNA-binding domain)"/>
    <property type="match status" value="1"/>
</dbReference>
<dbReference type="GO" id="GO:0008270">
    <property type="term" value="F:zinc ion binding"/>
    <property type="evidence" value="ECO:0007669"/>
    <property type="project" value="UniProtKB-KW"/>
</dbReference>
<dbReference type="GO" id="GO:0005634">
    <property type="term" value="C:nucleus"/>
    <property type="evidence" value="ECO:0007669"/>
    <property type="project" value="UniProtKB-SubCell"/>
</dbReference>
<keyword evidence="8" id="KW-0862">Zinc</keyword>
<comment type="subcellular location">
    <subcellularLocation>
        <location evidence="2">Chromosome</location>
    </subcellularLocation>
    <subcellularLocation>
        <location evidence="1">Nucleus</location>
    </subcellularLocation>
</comment>
<evidence type="ECO:0000313" key="15">
    <source>
        <dbReference type="Proteomes" id="UP000789706"/>
    </source>
</evidence>
<dbReference type="InterPro" id="IPR000679">
    <property type="entry name" value="Znf_GATA"/>
</dbReference>
<evidence type="ECO:0000259" key="11">
    <source>
        <dbReference type="PROSITE" id="PS50280"/>
    </source>
</evidence>
<dbReference type="InterPro" id="IPR003616">
    <property type="entry name" value="Post-SET_dom"/>
</dbReference>
<dbReference type="Proteomes" id="UP000789706">
    <property type="component" value="Unassembled WGS sequence"/>
</dbReference>
<dbReference type="Gene3D" id="2.170.270.10">
    <property type="entry name" value="SET domain"/>
    <property type="match status" value="1"/>
</dbReference>
<dbReference type="GO" id="GO:0006355">
    <property type="term" value="P:regulation of DNA-templated transcription"/>
    <property type="evidence" value="ECO:0007669"/>
    <property type="project" value="InterPro"/>
</dbReference>
<comment type="caution">
    <text evidence="14">The sequence shown here is derived from an EMBL/GenBank/DDBJ whole genome shotgun (WGS) entry which is preliminary data.</text>
</comment>
<dbReference type="PROSITE" id="PS50280">
    <property type="entry name" value="SET"/>
    <property type="match status" value="1"/>
</dbReference>
<dbReference type="InterPro" id="IPR046341">
    <property type="entry name" value="SET_dom_sf"/>
</dbReference>
<feature type="compositionally biased region" description="Polar residues" evidence="9">
    <location>
        <begin position="75"/>
        <end position="88"/>
    </location>
</feature>
<feature type="compositionally biased region" description="Basic and acidic residues" evidence="9">
    <location>
        <begin position="189"/>
        <end position="198"/>
    </location>
</feature>
<accession>A0A9N9FDR6</accession>
<dbReference type="PROSITE" id="PS50868">
    <property type="entry name" value="POST_SET"/>
    <property type="match status" value="1"/>
</dbReference>